<dbReference type="RefSeq" id="WP_166537821.1">
    <property type="nucleotide sequence ID" value="NZ_JAABLM010000019.1"/>
</dbReference>
<evidence type="ECO:0000313" key="1">
    <source>
        <dbReference type="EMBL" id="NBL66002.1"/>
    </source>
</evidence>
<reference evidence="2" key="1">
    <citation type="submission" date="2020-01" db="EMBL/GenBank/DDBJ databases">
        <title>Sphingomonas sp. strain CSW-10.</title>
        <authorList>
            <person name="Chen W.-M."/>
        </authorList>
    </citation>
    <scope>NUCLEOTIDE SEQUENCE [LARGE SCALE GENOMIC DNA]</scope>
    <source>
        <strain evidence="2">NST-5</strain>
    </source>
</reference>
<dbReference type="Proteomes" id="UP000798602">
    <property type="component" value="Unassembled WGS sequence"/>
</dbReference>
<accession>A0ABW9ZAR7</accession>
<dbReference type="EMBL" id="JAABLM010000019">
    <property type="protein sequence ID" value="NBL66002.1"/>
    <property type="molecule type" value="Genomic_DNA"/>
</dbReference>
<organism evidence="1 2">
    <name type="scientific">Flavobacterium ichthyis</name>
    <dbReference type="NCBI Taxonomy" id="2698827"/>
    <lineage>
        <taxon>Bacteria</taxon>
        <taxon>Pseudomonadati</taxon>
        <taxon>Bacteroidota</taxon>
        <taxon>Flavobacteriia</taxon>
        <taxon>Flavobacteriales</taxon>
        <taxon>Flavobacteriaceae</taxon>
        <taxon>Flavobacterium</taxon>
    </lineage>
</organism>
<sequence>MVALALFFIVIIGLILLLIPLLKKVLNDYALTLESRSEKFTEEKPNPLQQALNQSVDQRWQELDELLTHSENSSSISPNSTEILQSLQIYLQSILKIFKSEESSA</sequence>
<proteinExistence type="predicted"/>
<protein>
    <submittedName>
        <fullName evidence="1">Uncharacterized protein</fullName>
    </submittedName>
</protein>
<comment type="caution">
    <text evidence="1">The sequence shown here is derived from an EMBL/GenBank/DDBJ whole genome shotgun (WGS) entry which is preliminary data.</text>
</comment>
<name>A0ABW9ZAR7_9FLAO</name>
<gene>
    <name evidence="1" type="ORF">GV828_12410</name>
</gene>
<keyword evidence="2" id="KW-1185">Reference proteome</keyword>
<evidence type="ECO:0000313" key="2">
    <source>
        <dbReference type="Proteomes" id="UP000798602"/>
    </source>
</evidence>